<protein>
    <submittedName>
        <fullName evidence="2">Acetyltransferase, GNAT family</fullName>
    </submittedName>
</protein>
<dbReference type="InterPro" id="IPR000182">
    <property type="entry name" value="GNAT_dom"/>
</dbReference>
<dbReference type="SUPFAM" id="SSF55729">
    <property type="entry name" value="Acyl-CoA N-acyltransferases (Nat)"/>
    <property type="match status" value="1"/>
</dbReference>
<sequence>MKDDRQKNSFEYYRKAGTDLILRTIQKGDLLELWEVSYGPQADLEWMAFNGPYFQDSVLSWEEFSEKTTSKINQTNFALISFKNRIIGSLSSSWVDGKLQKWLEFGIVIYDSKMWGQGIGQKVIPSWMEELFKNYPEIQHLGFTTWSGNPGMMKLGEKCGLQLEGRIRKVRFWQEEWHDSVKYGILREEQ</sequence>
<dbReference type="PATRIC" id="fig|1415168.3.peg.489"/>
<dbReference type="InterPro" id="IPR016181">
    <property type="entry name" value="Acyl_CoA_acyltransferase"/>
</dbReference>
<evidence type="ECO:0000313" key="3">
    <source>
        <dbReference type="Proteomes" id="UP000028401"/>
    </source>
</evidence>
<reference evidence="2 3" key="1">
    <citation type="submission" date="2014-06" db="EMBL/GenBank/DDBJ databases">
        <title>Draft genome sequence of the putrescine producing strain Lactococcus lactis subsp cremoris GE214.</title>
        <authorList>
            <person name="Ladero V."/>
            <person name="Linares D.M."/>
            <person name="del Rio B."/>
            <person name="Mayo B."/>
            <person name="Martin M.C."/>
            <person name="Fernandez M."/>
            <person name="Alvarez M.A."/>
        </authorList>
    </citation>
    <scope>NUCLEOTIDE SEQUENCE [LARGE SCALE GENOMIC DNA]</scope>
    <source>
        <strain evidence="2 3">GE214</strain>
    </source>
</reference>
<accession>A0A084ADF3</accession>
<dbReference type="Gene3D" id="3.40.630.30">
    <property type="match status" value="1"/>
</dbReference>
<dbReference type="Proteomes" id="UP000028401">
    <property type="component" value="Unassembled WGS sequence"/>
</dbReference>
<comment type="caution">
    <text evidence="2">The sequence shown here is derived from an EMBL/GenBank/DDBJ whole genome shotgun (WGS) entry which is preliminary data.</text>
</comment>
<dbReference type="PANTHER" id="PTHR43415:SF4">
    <property type="entry name" value="N-ACETYLTRANSFERASE DOMAIN-CONTAINING PROTEIN"/>
    <property type="match status" value="1"/>
</dbReference>
<organism evidence="2 3">
    <name type="scientific">Lactococcus cremoris subsp. cremoris GE214</name>
    <dbReference type="NCBI Taxonomy" id="1415168"/>
    <lineage>
        <taxon>Bacteria</taxon>
        <taxon>Bacillati</taxon>
        <taxon>Bacillota</taxon>
        <taxon>Bacilli</taxon>
        <taxon>Lactobacillales</taxon>
        <taxon>Streptococcaceae</taxon>
        <taxon>Lactococcus</taxon>
        <taxon>Lactococcus cremoris subsp. cremoris</taxon>
    </lineage>
</organism>
<dbReference type="EMBL" id="AZSI01000009">
    <property type="protein sequence ID" value="KEY63332.1"/>
    <property type="molecule type" value="Genomic_DNA"/>
</dbReference>
<evidence type="ECO:0000313" key="2">
    <source>
        <dbReference type="EMBL" id="KEY63332.1"/>
    </source>
</evidence>
<feature type="domain" description="N-acetyltransferase" evidence="1">
    <location>
        <begin position="20"/>
        <end position="188"/>
    </location>
</feature>
<dbReference type="GO" id="GO:0016747">
    <property type="term" value="F:acyltransferase activity, transferring groups other than amino-acyl groups"/>
    <property type="evidence" value="ECO:0007669"/>
    <property type="project" value="InterPro"/>
</dbReference>
<proteinExistence type="predicted"/>
<dbReference type="Pfam" id="PF13302">
    <property type="entry name" value="Acetyltransf_3"/>
    <property type="match status" value="1"/>
</dbReference>
<gene>
    <name evidence="2" type="ORF">U725_00463</name>
</gene>
<evidence type="ECO:0000259" key="1">
    <source>
        <dbReference type="PROSITE" id="PS51186"/>
    </source>
</evidence>
<dbReference type="PANTHER" id="PTHR43415">
    <property type="entry name" value="SPERMIDINE N(1)-ACETYLTRANSFERASE"/>
    <property type="match status" value="1"/>
</dbReference>
<keyword evidence="2" id="KW-0808">Transferase</keyword>
<dbReference type="RefSeq" id="WP_011834964.1">
    <property type="nucleotide sequence ID" value="NZ_AZSI01000009.1"/>
</dbReference>
<dbReference type="PROSITE" id="PS51186">
    <property type="entry name" value="GNAT"/>
    <property type="match status" value="1"/>
</dbReference>
<dbReference type="AlphaFoldDB" id="A0A084ADF3"/>
<name>A0A084ADF3_LACLC</name>